<proteinExistence type="predicted"/>
<keyword evidence="1" id="KW-0472">Membrane</keyword>
<organism evidence="2 3">
    <name type="scientific">Eumeta variegata</name>
    <name type="common">Bagworm moth</name>
    <name type="synonym">Eumeta japonica</name>
    <dbReference type="NCBI Taxonomy" id="151549"/>
    <lineage>
        <taxon>Eukaryota</taxon>
        <taxon>Metazoa</taxon>
        <taxon>Ecdysozoa</taxon>
        <taxon>Arthropoda</taxon>
        <taxon>Hexapoda</taxon>
        <taxon>Insecta</taxon>
        <taxon>Pterygota</taxon>
        <taxon>Neoptera</taxon>
        <taxon>Endopterygota</taxon>
        <taxon>Lepidoptera</taxon>
        <taxon>Glossata</taxon>
        <taxon>Ditrysia</taxon>
        <taxon>Tineoidea</taxon>
        <taxon>Psychidae</taxon>
        <taxon>Oiketicinae</taxon>
        <taxon>Eumeta</taxon>
    </lineage>
</organism>
<sequence>MRRVRHLWWVNGDYKTLLKVGVSCGARDDLDHGLRTLGRTRPQCELIPVSSTDNTPSDPETINSYMEVLVKTVILGAAMATAAAMVLWEWWSFPRVARAHHAYGQRPRRD</sequence>
<evidence type="ECO:0000256" key="1">
    <source>
        <dbReference type="SAM" id="Phobius"/>
    </source>
</evidence>
<comment type="caution">
    <text evidence="2">The sequence shown here is derived from an EMBL/GenBank/DDBJ whole genome shotgun (WGS) entry which is preliminary data.</text>
</comment>
<dbReference type="EMBL" id="BGZK01000730">
    <property type="protein sequence ID" value="GBP58237.1"/>
    <property type="molecule type" value="Genomic_DNA"/>
</dbReference>
<feature type="transmembrane region" description="Helical" evidence="1">
    <location>
        <begin position="68"/>
        <end position="88"/>
    </location>
</feature>
<dbReference type="AlphaFoldDB" id="A0A4C1X7J0"/>
<keyword evidence="1" id="KW-1133">Transmembrane helix</keyword>
<keyword evidence="1" id="KW-0812">Transmembrane</keyword>
<gene>
    <name evidence="2" type="ORF">EVAR_40741_1</name>
</gene>
<reference evidence="2 3" key="1">
    <citation type="journal article" date="2019" name="Commun. Biol.">
        <title>The bagworm genome reveals a unique fibroin gene that provides high tensile strength.</title>
        <authorList>
            <person name="Kono N."/>
            <person name="Nakamura H."/>
            <person name="Ohtoshi R."/>
            <person name="Tomita M."/>
            <person name="Numata K."/>
            <person name="Arakawa K."/>
        </authorList>
    </citation>
    <scope>NUCLEOTIDE SEQUENCE [LARGE SCALE GENOMIC DNA]</scope>
</reference>
<evidence type="ECO:0000313" key="2">
    <source>
        <dbReference type="EMBL" id="GBP58237.1"/>
    </source>
</evidence>
<dbReference type="Proteomes" id="UP000299102">
    <property type="component" value="Unassembled WGS sequence"/>
</dbReference>
<keyword evidence="3" id="KW-1185">Reference proteome</keyword>
<evidence type="ECO:0000313" key="3">
    <source>
        <dbReference type="Proteomes" id="UP000299102"/>
    </source>
</evidence>
<accession>A0A4C1X7J0</accession>
<name>A0A4C1X7J0_EUMVA</name>
<protein>
    <submittedName>
        <fullName evidence="2">Uncharacterized protein</fullName>
    </submittedName>
</protein>